<evidence type="ECO:0000313" key="2">
    <source>
        <dbReference type="Proteomes" id="UP000446866"/>
    </source>
</evidence>
<proteinExistence type="predicted"/>
<dbReference type="AlphaFoldDB" id="A0A845QLH1"/>
<dbReference type="InterPro" id="IPR010921">
    <property type="entry name" value="Trp_repressor/repl_initiator"/>
</dbReference>
<dbReference type="EMBL" id="QXWK01000008">
    <property type="protein sequence ID" value="NBH60928.1"/>
    <property type="molecule type" value="Genomic_DNA"/>
</dbReference>
<dbReference type="Gene3D" id="1.10.10.60">
    <property type="entry name" value="Homeodomain-like"/>
    <property type="match status" value="1"/>
</dbReference>
<accession>A0A845QLH1</accession>
<protein>
    <submittedName>
        <fullName evidence="1">Uncharacterized protein</fullName>
    </submittedName>
</protein>
<sequence>MSFNLMTVFKNSDLQKFGQTAANVVSLAYKVNKKNGARIARAVLDNGTTLIKTVTASGTVIEQVTKLPAITSIEQRNDVIRDLAKNKITQEQIAAMLDISQATVSNVLRKK</sequence>
<dbReference type="GO" id="GO:0043565">
    <property type="term" value="F:sequence-specific DNA binding"/>
    <property type="evidence" value="ECO:0007669"/>
    <property type="project" value="InterPro"/>
</dbReference>
<dbReference type="RefSeq" id="WP_160201220.1">
    <property type="nucleotide sequence ID" value="NZ_QXWK01000008.1"/>
</dbReference>
<organism evidence="1 2">
    <name type="scientific">Anaerotruncus colihominis</name>
    <dbReference type="NCBI Taxonomy" id="169435"/>
    <lineage>
        <taxon>Bacteria</taxon>
        <taxon>Bacillati</taxon>
        <taxon>Bacillota</taxon>
        <taxon>Clostridia</taxon>
        <taxon>Eubacteriales</taxon>
        <taxon>Oscillospiraceae</taxon>
        <taxon>Anaerotruncus</taxon>
    </lineage>
</organism>
<dbReference type="SUPFAM" id="SSF48295">
    <property type="entry name" value="TrpR-like"/>
    <property type="match status" value="1"/>
</dbReference>
<reference evidence="1 2" key="1">
    <citation type="submission" date="2018-08" db="EMBL/GenBank/DDBJ databases">
        <title>Murine metabolic-syndrome-specific gut microbial biobank.</title>
        <authorList>
            <person name="Liu C."/>
        </authorList>
    </citation>
    <scope>NUCLEOTIDE SEQUENCE [LARGE SCALE GENOMIC DNA]</scope>
    <source>
        <strain evidence="1 2">28</strain>
    </source>
</reference>
<gene>
    <name evidence="1" type="ORF">D0435_04580</name>
</gene>
<dbReference type="Proteomes" id="UP000446866">
    <property type="component" value="Unassembled WGS sequence"/>
</dbReference>
<name>A0A845QLH1_9FIRM</name>
<evidence type="ECO:0000313" key="1">
    <source>
        <dbReference type="EMBL" id="NBH60928.1"/>
    </source>
</evidence>
<comment type="caution">
    <text evidence="1">The sequence shown here is derived from an EMBL/GenBank/DDBJ whole genome shotgun (WGS) entry which is preliminary data.</text>
</comment>
<keyword evidence="2" id="KW-1185">Reference proteome</keyword>